<dbReference type="InterPro" id="IPR037518">
    <property type="entry name" value="MPN"/>
</dbReference>
<dbReference type="SUPFAM" id="SSF102712">
    <property type="entry name" value="JAB1/MPN domain"/>
    <property type="match status" value="1"/>
</dbReference>
<dbReference type="PANTHER" id="PTHR12947:SF13">
    <property type="entry name" value="FI19924P1"/>
    <property type="match status" value="1"/>
</dbReference>
<evidence type="ECO:0000256" key="4">
    <source>
        <dbReference type="ARBA" id="ARBA00022723"/>
    </source>
</evidence>
<dbReference type="Gene3D" id="3.40.140.10">
    <property type="entry name" value="Cytidine Deaminase, domain 2"/>
    <property type="match status" value="1"/>
</dbReference>
<evidence type="ECO:0000259" key="10">
    <source>
        <dbReference type="PROSITE" id="PS50249"/>
    </source>
</evidence>
<evidence type="ECO:0000256" key="9">
    <source>
        <dbReference type="SAM" id="MobiDB-lite"/>
    </source>
</evidence>
<dbReference type="GO" id="GO:0006508">
    <property type="term" value="P:proteolysis"/>
    <property type="evidence" value="ECO:0007669"/>
    <property type="project" value="UniProtKB-KW"/>
</dbReference>
<dbReference type="MEROPS" id="M67.003"/>
<proteinExistence type="inferred from homology"/>
<evidence type="ECO:0000313" key="11">
    <source>
        <dbReference type="EMBL" id="CEK59994.1"/>
    </source>
</evidence>
<dbReference type="SUPFAM" id="SSF140856">
    <property type="entry name" value="USP8 N-terminal domain-like"/>
    <property type="match status" value="1"/>
</dbReference>
<dbReference type="SMART" id="SM00232">
    <property type="entry name" value="JAB_MPN"/>
    <property type="match status" value="1"/>
</dbReference>
<dbReference type="AlphaFoldDB" id="A0A0B6YUP4"/>
<reference evidence="11" key="1">
    <citation type="submission" date="2014-12" db="EMBL/GenBank/DDBJ databases">
        <title>Insight into the proteome of Arion vulgaris.</title>
        <authorList>
            <person name="Aradska J."/>
            <person name="Bulat T."/>
            <person name="Smidak R."/>
            <person name="Sarate P."/>
            <person name="Gangsoo J."/>
            <person name="Sialana F."/>
            <person name="Bilban M."/>
            <person name="Lubec G."/>
        </authorList>
    </citation>
    <scope>NUCLEOTIDE SEQUENCE</scope>
    <source>
        <tissue evidence="11">Skin</tissue>
    </source>
</reference>
<feature type="region of interest" description="Disordered" evidence="9">
    <location>
        <begin position="191"/>
        <end position="211"/>
    </location>
</feature>
<dbReference type="Pfam" id="PF08969">
    <property type="entry name" value="USP8_dimer"/>
    <property type="match status" value="1"/>
</dbReference>
<evidence type="ECO:0000256" key="1">
    <source>
        <dbReference type="ARBA" id="ARBA00001947"/>
    </source>
</evidence>
<dbReference type="GO" id="GO:0140492">
    <property type="term" value="F:metal-dependent deubiquitinase activity"/>
    <property type="evidence" value="ECO:0007669"/>
    <property type="project" value="InterPro"/>
</dbReference>
<comment type="similarity">
    <text evidence="2">Belongs to the peptidase M67C family.</text>
</comment>
<feature type="domain" description="MPN" evidence="10">
    <location>
        <begin position="333"/>
        <end position="461"/>
    </location>
</feature>
<sequence length="502" mass="57603">MSASKLPRQASLSSSCSEPGQRIKILIDYGSQVEVDKTLPLKLYFRSGHELLRIANMYCDDGQLESAFILYYKFITLFVEKLPSHQEYQHAPHNEVMDFKRKVKRVFPIAEEIKSKLKKRYTEDEHIYQEQQRRLAAERAAEEENRRKKVEEQERQDEELARKLQEEEEAEMKNKQDEKYWKLRMQEEEKLKEEEQRKNQARDSGIPYEVQNGSRNLHRIPETAADNIPDQRMEGSIDAGIAAEGFNVSDAPQTDFSNMPPPPSYSAYLDEIAADRPQVPDRELKKKLFIGDINIPPQQPVIPSIDRSNKPAIDHHMSLGEFGGMKVGQLRTVVVPSLLMSKFLSAAAGNTSKESETMGILCGKLSQGVFKITNLYIPQQKGTHDSCDMENEEELIVYQDNHNLITLGWIHTHPTQTAFLSSVDLHSHFPWQKMMPEAIAIVCSPKYEETGIFKLTDHGLDVIGRCREKGFHPHNKDPPLFETCNHVQVSDKDTIVVENKMK</sequence>
<accession>A0A0B6YUP4</accession>
<keyword evidence="7" id="KW-0862">Zinc</keyword>
<dbReference type="CDD" id="cd08066">
    <property type="entry name" value="MPN_AMSH_like"/>
    <property type="match status" value="1"/>
</dbReference>
<keyword evidence="5" id="KW-0833">Ubl conjugation pathway</keyword>
<evidence type="ECO:0000256" key="3">
    <source>
        <dbReference type="ARBA" id="ARBA00022670"/>
    </source>
</evidence>
<evidence type="ECO:0000256" key="5">
    <source>
        <dbReference type="ARBA" id="ARBA00022786"/>
    </source>
</evidence>
<keyword evidence="6" id="KW-0378">Hydrolase</keyword>
<feature type="region of interest" description="Disordered" evidence="9">
    <location>
        <begin position="134"/>
        <end position="176"/>
    </location>
</feature>
<evidence type="ECO:0000256" key="2">
    <source>
        <dbReference type="ARBA" id="ARBA00010981"/>
    </source>
</evidence>
<dbReference type="PROSITE" id="PS50249">
    <property type="entry name" value="MPN"/>
    <property type="match status" value="1"/>
</dbReference>
<dbReference type="GO" id="GO:0070536">
    <property type="term" value="P:protein K63-linked deubiquitination"/>
    <property type="evidence" value="ECO:0007669"/>
    <property type="project" value="InterPro"/>
</dbReference>
<dbReference type="GO" id="GO:0046872">
    <property type="term" value="F:metal ion binding"/>
    <property type="evidence" value="ECO:0007669"/>
    <property type="project" value="UniProtKB-KW"/>
</dbReference>
<feature type="compositionally biased region" description="Basic and acidic residues" evidence="9">
    <location>
        <begin position="191"/>
        <end position="201"/>
    </location>
</feature>
<dbReference type="GO" id="GO:0061578">
    <property type="term" value="F:K63-linked deubiquitinase activity"/>
    <property type="evidence" value="ECO:0007669"/>
    <property type="project" value="InterPro"/>
</dbReference>
<dbReference type="InterPro" id="IPR000555">
    <property type="entry name" value="JAMM/MPN+_dom"/>
</dbReference>
<dbReference type="GO" id="GO:0016020">
    <property type="term" value="C:membrane"/>
    <property type="evidence" value="ECO:0007669"/>
    <property type="project" value="TreeGrafter"/>
</dbReference>
<keyword evidence="3" id="KW-0645">Protease</keyword>
<dbReference type="InterPro" id="IPR015063">
    <property type="entry name" value="USP8_dimer"/>
</dbReference>
<dbReference type="PANTHER" id="PTHR12947">
    <property type="entry name" value="AMSH-LIKE PROTEASE"/>
    <property type="match status" value="1"/>
</dbReference>
<keyword evidence="4" id="KW-0479">Metal-binding</keyword>
<name>A0A0B6YUP4_9EUPU</name>
<evidence type="ECO:0000256" key="6">
    <source>
        <dbReference type="ARBA" id="ARBA00022801"/>
    </source>
</evidence>
<dbReference type="Pfam" id="PF01398">
    <property type="entry name" value="JAB"/>
    <property type="match status" value="1"/>
</dbReference>
<gene>
    <name evidence="11" type="primary">ORF38092</name>
</gene>
<protein>
    <recommendedName>
        <fullName evidence="10">MPN domain-containing protein</fullName>
    </recommendedName>
</protein>
<evidence type="ECO:0000256" key="8">
    <source>
        <dbReference type="ARBA" id="ARBA00023049"/>
    </source>
</evidence>
<organism evidence="11">
    <name type="scientific">Arion vulgaris</name>
    <dbReference type="NCBI Taxonomy" id="1028688"/>
    <lineage>
        <taxon>Eukaryota</taxon>
        <taxon>Metazoa</taxon>
        <taxon>Spiralia</taxon>
        <taxon>Lophotrochozoa</taxon>
        <taxon>Mollusca</taxon>
        <taxon>Gastropoda</taxon>
        <taxon>Heterobranchia</taxon>
        <taxon>Euthyneura</taxon>
        <taxon>Panpulmonata</taxon>
        <taxon>Eupulmonata</taxon>
        <taxon>Stylommatophora</taxon>
        <taxon>Helicina</taxon>
        <taxon>Arionoidea</taxon>
        <taxon>Arionidae</taxon>
        <taxon>Arion</taxon>
    </lineage>
</organism>
<dbReference type="InterPro" id="IPR044098">
    <property type="entry name" value="STAMBP/STALP-like_MPN"/>
</dbReference>
<comment type="cofactor">
    <cofactor evidence="1">
        <name>Zn(2+)</name>
        <dbReference type="ChEBI" id="CHEBI:29105"/>
    </cofactor>
</comment>
<evidence type="ECO:0000256" key="7">
    <source>
        <dbReference type="ARBA" id="ARBA00022833"/>
    </source>
</evidence>
<dbReference type="EMBL" id="HACG01013129">
    <property type="protein sequence ID" value="CEK59994.1"/>
    <property type="molecule type" value="Transcribed_RNA"/>
</dbReference>
<keyword evidence="8" id="KW-0482">Metalloprotease</keyword>
<dbReference type="GO" id="GO:0005768">
    <property type="term" value="C:endosome"/>
    <property type="evidence" value="ECO:0007669"/>
    <property type="project" value="TreeGrafter"/>
</dbReference>
<dbReference type="Gene3D" id="1.20.58.80">
    <property type="entry name" value="Phosphotransferase system, lactose/cellobiose-type IIA subunit"/>
    <property type="match status" value="1"/>
</dbReference>